<dbReference type="Proteomes" id="UP000198553">
    <property type="component" value="Unassembled WGS sequence"/>
</dbReference>
<dbReference type="PANTHER" id="PTHR30383:SF27">
    <property type="entry name" value="SPORE GERMINATION LIPASE LIPC"/>
    <property type="match status" value="1"/>
</dbReference>
<name>A0A1H8BG28_9BACI</name>
<keyword evidence="4" id="KW-1185">Reference proteome</keyword>
<evidence type="ECO:0000313" key="4">
    <source>
        <dbReference type="Proteomes" id="UP000198553"/>
    </source>
</evidence>
<protein>
    <submittedName>
        <fullName evidence="3">Lysophospholipase L1</fullName>
    </submittedName>
</protein>
<sequence length="281" mass="32170">MWKQTTLLFLCTVLLASCSLLDKDTVFTPVKATSVNLKKSIPIDFIPRPLHLVAVGDSLTEGIGDSTKQGGYLPYLASMLEGDKGIREIEITNFGKKGNRTEQLGNRLNSPEISSAIQNADMVAITIGGNDIMSIVKDNIFRLELEVFQQEKEDYVSRLEQIIQAVRQDNRDAAIVLIGVYNPFYYWFSEIEEMNKVVDEWNEATQRLIEQHPNTLFVEIDDIFLNNKENLLFDDHFHPNDRGYELIAQRVFEELEDDALKELSKRSYTVLKEESTQIDEE</sequence>
<reference evidence="4" key="1">
    <citation type="submission" date="2016-10" db="EMBL/GenBank/DDBJ databases">
        <authorList>
            <person name="Varghese N."/>
            <person name="Submissions S."/>
        </authorList>
    </citation>
    <scope>NUCLEOTIDE SEQUENCE [LARGE SCALE GENOMIC DNA]</scope>
    <source>
        <strain evidence="4">B48,IBRC-M 10115,DSM 25386,CECT 8001</strain>
    </source>
</reference>
<dbReference type="Pfam" id="PF13472">
    <property type="entry name" value="Lipase_GDSL_2"/>
    <property type="match status" value="1"/>
</dbReference>
<dbReference type="Gene3D" id="3.40.50.1110">
    <property type="entry name" value="SGNH hydrolase"/>
    <property type="match status" value="1"/>
</dbReference>
<dbReference type="RefSeq" id="WP_090744344.1">
    <property type="nucleotide sequence ID" value="NZ_FOBW01000006.1"/>
</dbReference>
<dbReference type="PROSITE" id="PS51257">
    <property type="entry name" value="PROKAR_LIPOPROTEIN"/>
    <property type="match status" value="1"/>
</dbReference>
<accession>A0A1H8BG28</accession>
<dbReference type="CDD" id="cd04506">
    <property type="entry name" value="SGNH_hydrolase_YpmR_like"/>
    <property type="match status" value="1"/>
</dbReference>
<gene>
    <name evidence="3" type="ORF">SAMN05192533_10624</name>
</gene>
<organism evidence="3 4">
    <name type="scientific">Mesobacillus persicus</name>
    <dbReference type="NCBI Taxonomy" id="930146"/>
    <lineage>
        <taxon>Bacteria</taxon>
        <taxon>Bacillati</taxon>
        <taxon>Bacillota</taxon>
        <taxon>Bacilli</taxon>
        <taxon>Bacillales</taxon>
        <taxon>Bacillaceae</taxon>
        <taxon>Mesobacillus</taxon>
    </lineage>
</organism>
<dbReference type="SUPFAM" id="SSF52266">
    <property type="entry name" value="SGNH hydrolase"/>
    <property type="match status" value="1"/>
</dbReference>
<proteinExistence type="predicted"/>
<dbReference type="OrthoDB" id="252349at2"/>
<feature type="domain" description="SGNH hydrolase-type esterase" evidence="2">
    <location>
        <begin position="54"/>
        <end position="246"/>
    </location>
</feature>
<evidence type="ECO:0000259" key="2">
    <source>
        <dbReference type="Pfam" id="PF13472"/>
    </source>
</evidence>
<feature type="signal peptide" evidence="1">
    <location>
        <begin position="1"/>
        <end position="22"/>
    </location>
</feature>
<feature type="chain" id="PRO_5038531033" evidence="1">
    <location>
        <begin position="23"/>
        <end position="281"/>
    </location>
</feature>
<evidence type="ECO:0000313" key="3">
    <source>
        <dbReference type="EMBL" id="SEM81706.1"/>
    </source>
</evidence>
<dbReference type="AlphaFoldDB" id="A0A1H8BG28"/>
<dbReference type="EMBL" id="FOBW01000006">
    <property type="protein sequence ID" value="SEM81706.1"/>
    <property type="molecule type" value="Genomic_DNA"/>
</dbReference>
<dbReference type="InterPro" id="IPR036514">
    <property type="entry name" value="SGNH_hydro_sf"/>
</dbReference>
<dbReference type="STRING" id="930146.SAMN05192533_10624"/>
<evidence type="ECO:0000256" key="1">
    <source>
        <dbReference type="SAM" id="SignalP"/>
    </source>
</evidence>
<dbReference type="PANTHER" id="PTHR30383">
    <property type="entry name" value="THIOESTERASE 1/PROTEASE 1/LYSOPHOSPHOLIPASE L1"/>
    <property type="match status" value="1"/>
</dbReference>
<dbReference type="InterPro" id="IPR051532">
    <property type="entry name" value="Ester_Hydrolysis_Enzymes"/>
</dbReference>
<dbReference type="InterPro" id="IPR013830">
    <property type="entry name" value="SGNH_hydro"/>
</dbReference>
<dbReference type="GO" id="GO:0004622">
    <property type="term" value="F:phosphatidylcholine lysophospholipase activity"/>
    <property type="evidence" value="ECO:0007669"/>
    <property type="project" value="TreeGrafter"/>
</dbReference>
<keyword evidence="1" id="KW-0732">Signal</keyword>